<dbReference type="PROSITE" id="PS00840">
    <property type="entry name" value="SUMT_2"/>
    <property type="match status" value="1"/>
</dbReference>
<feature type="domain" description="Tetrapyrrole methylase" evidence="13">
    <location>
        <begin position="186"/>
        <end position="394"/>
    </location>
</feature>
<accession>A0ABP6HAZ2</accession>
<sequence>MTTLLGLEVTGKRVLVAGGGPVAARRATSLAADGALVTVVAPQLCEDLVDAVVDGALTWVDREVVESDLDGAWLVHAATGDVRTNDLLCQWATERRIWSVCASAVQDGTARTPATTRHAGLVVGVTSTGEADPARARSVRDQLALTLETGDLDLRRHRATCDTPLRSTIDGPGSTLDFSVRAPVGRVVLVGGGPGAPDLMTIRGRRALAEADVVVTDRLGPTSLLAALPTDVEVIDVGKVPGAHAISQDQINAVLVEQAQRGRVVVRLKGGDPFLFGRGGEEQTALAAHGIPVEVVPGVSSALAAPAAAGIPVTHRGTVAAVHITHGHGTLEEAAVRAVVDSSATLVVLMGVAMLGQHVQQLLAAGAAPELAVAVVENATLPTQRVTRAGLGQIVDVAARAAVRAPAVIVVGAVADADLLEPLA</sequence>
<evidence type="ECO:0000256" key="3">
    <source>
        <dbReference type="ARBA" id="ARBA00022603"/>
    </source>
</evidence>
<dbReference type="InterPro" id="IPR035996">
    <property type="entry name" value="4pyrrol_Methylase_sf"/>
</dbReference>
<evidence type="ECO:0000256" key="11">
    <source>
        <dbReference type="ARBA" id="ARBA00047561"/>
    </source>
</evidence>
<dbReference type="InterPro" id="IPR006366">
    <property type="entry name" value="CobA/CysG_C"/>
</dbReference>
<dbReference type="InterPro" id="IPR006367">
    <property type="entry name" value="Sirohaem_synthase_N"/>
</dbReference>
<dbReference type="NCBIfam" id="TIGR01469">
    <property type="entry name" value="cobA_cysG_Cterm"/>
    <property type="match status" value="1"/>
</dbReference>
<evidence type="ECO:0000313" key="15">
    <source>
        <dbReference type="Proteomes" id="UP001501326"/>
    </source>
</evidence>
<keyword evidence="2" id="KW-0169">Cobalamin biosynthesis</keyword>
<evidence type="ECO:0000256" key="8">
    <source>
        <dbReference type="ARBA" id="ARBA00023239"/>
    </source>
</evidence>
<evidence type="ECO:0000256" key="12">
    <source>
        <dbReference type="RuleBase" id="RU003960"/>
    </source>
</evidence>
<evidence type="ECO:0000256" key="7">
    <source>
        <dbReference type="ARBA" id="ARBA00023027"/>
    </source>
</evidence>
<keyword evidence="9" id="KW-0627">Porphyrin biosynthesis</keyword>
<organism evidence="14 15">
    <name type="scientific">Pedococcus aerophilus</name>
    <dbReference type="NCBI Taxonomy" id="436356"/>
    <lineage>
        <taxon>Bacteria</taxon>
        <taxon>Bacillati</taxon>
        <taxon>Actinomycetota</taxon>
        <taxon>Actinomycetes</taxon>
        <taxon>Micrococcales</taxon>
        <taxon>Intrasporangiaceae</taxon>
        <taxon>Pedococcus</taxon>
    </lineage>
</organism>
<dbReference type="PIRSF" id="PIRSF036426">
    <property type="entry name" value="Sirohaem_synth"/>
    <property type="match status" value="1"/>
</dbReference>
<keyword evidence="5" id="KW-0949">S-adenosyl-L-methionine</keyword>
<evidence type="ECO:0000259" key="13">
    <source>
        <dbReference type="Pfam" id="PF00590"/>
    </source>
</evidence>
<proteinExistence type="inferred from homology"/>
<gene>
    <name evidence="14" type="primary">cobA_2</name>
    <name evidence="14" type="ORF">GCM10009867_29300</name>
</gene>
<keyword evidence="6" id="KW-0560">Oxidoreductase</keyword>
<dbReference type="SUPFAM" id="SSF51735">
    <property type="entry name" value="NAD(P)-binding Rossmann-fold domains"/>
    <property type="match status" value="1"/>
</dbReference>
<dbReference type="InterPro" id="IPR014777">
    <property type="entry name" value="4pyrrole_Mease_sub1"/>
</dbReference>
<evidence type="ECO:0000313" key="14">
    <source>
        <dbReference type="EMBL" id="GAA2738373.1"/>
    </source>
</evidence>
<dbReference type="InterPro" id="IPR036291">
    <property type="entry name" value="NAD(P)-bd_dom_sf"/>
</dbReference>
<dbReference type="SUPFAM" id="SSF53790">
    <property type="entry name" value="Tetrapyrrole methylase"/>
    <property type="match status" value="1"/>
</dbReference>
<dbReference type="Gene3D" id="3.30.950.10">
    <property type="entry name" value="Methyltransferase, Cobalt-precorrin-4 Transmethylase, Domain 2"/>
    <property type="match status" value="1"/>
</dbReference>
<keyword evidence="4 12" id="KW-0808">Transferase</keyword>
<dbReference type="NCBIfam" id="NF004790">
    <property type="entry name" value="PRK06136.1"/>
    <property type="match status" value="1"/>
</dbReference>
<evidence type="ECO:0000256" key="1">
    <source>
        <dbReference type="ARBA" id="ARBA00005010"/>
    </source>
</evidence>
<dbReference type="InterPro" id="IPR014776">
    <property type="entry name" value="4pyrrole_Mease_sub2"/>
</dbReference>
<evidence type="ECO:0000256" key="9">
    <source>
        <dbReference type="ARBA" id="ARBA00023244"/>
    </source>
</evidence>
<keyword evidence="8" id="KW-0456">Lyase</keyword>
<keyword evidence="10" id="KW-0511">Multifunctional enzyme</keyword>
<dbReference type="Gene3D" id="3.40.1010.10">
    <property type="entry name" value="Cobalt-precorrin-4 Transmethylase, Domain 1"/>
    <property type="match status" value="1"/>
</dbReference>
<evidence type="ECO:0000256" key="10">
    <source>
        <dbReference type="ARBA" id="ARBA00023268"/>
    </source>
</evidence>
<name>A0ABP6HAZ2_9MICO</name>
<evidence type="ECO:0000256" key="6">
    <source>
        <dbReference type="ARBA" id="ARBA00023002"/>
    </source>
</evidence>
<protein>
    <submittedName>
        <fullName evidence="14">Uroporphyrinogen-III C-methyltransferase</fullName>
    </submittedName>
</protein>
<dbReference type="InterPro" id="IPR050161">
    <property type="entry name" value="Siro_Cobalamin_biosynth"/>
</dbReference>
<dbReference type="NCBIfam" id="TIGR01470">
    <property type="entry name" value="cysG_Nterm"/>
    <property type="match status" value="1"/>
</dbReference>
<dbReference type="EMBL" id="BAAARN010000004">
    <property type="protein sequence ID" value="GAA2738373.1"/>
    <property type="molecule type" value="Genomic_DNA"/>
</dbReference>
<dbReference type="InterPro" id="IPR012409">
    <property type="entry name" value="Sirohaem_synth"/>
</dbReference>
<comment type="pathway">
    <text evidence="1">Porphyrin-containing compound metabolism; siroheme biosynthesis; sirohydrochlorin from precorrin-2: step 1/1.</text>
</comment>
<dbReference type="Pfam" id="PF00590">
    <property type="entry name" value="TP_methylase"/>
    <property type="match status" value="1"/>
</dbReference>
<evidence type="ECO:0000256" key="2">
    <source>
        <dbReference type="ARBA" id="ARBA00022573"/>
    </source>
</evidence>
<dbReference type="CDD" id="cd11642">
    <property type="entry name" value="SUMT"/>
    <property type="match status" value="1"/>
</dbReference>
<comment type="catalytic activity">
    <reaction evidence="11">
        <text>precorrin-2 + NAD(+) = sirohydrochlorin + NADH + 2 H(+)</text>
        <dbReference type="Rhea" id="RHEA:15613"/>
        <dbReference type="ChEBI" id="CHEBI:15378"/>
        <dbReference type="ChEBI" id="CHEBI:57540"/>
        <dbReference type="ChEBI" id="CHEBI:57945"/>
        <dbReference type="ChEBI" id="CHEBI:58351"/>
        <dbReference type="ChEBI" id="CHEBI:58827"/>
        <dbReference type="EC" id="1.3.1.76"/>
    </reaction>
</comment>
<keyword evidence="3 12" id="KW-0489">Methyltransferase</keyword>
<dbReference type="Pfam" id="PF13241">
    <property type="entry name" value="NAD_binding_7"/>
    <property type="match status" value="1"/>
</dbReference>
<keyword evidence="15" id="KW-1185">Reference proteome</keyword>
<keyword evidence="7" id="KW-0520">NAD</keyword>
<evidence type="ECO:0000256" key="4">
    <source>
        <dbReference type="ARBA" id="ARBA00022679"/>
    </source>
</evidence>
<dbReference type="InterPro" id="IPR000878">
    <property type="entry name" value="4pyrrol_Mease"/>
</dbReference>
<dbReference type="RefSeq" id="WP_344194759.1">
    <property type="nucleotide sequence ID" value="NZ_BAAARN010000004.1"/>
</dbReference>
<dbReference type="PANTHER" id="PTHR45790:SF3">
    <property type="entry name" value="S-ADENOSYL-L-METHIONINE-DEPENDENT UROPORPHYRINOGEN III METHYLTRANSFERASE, CHLOROPLASTIC"/>
    <property type="match status" value="1"/>
</dbReference>
<dbReference type="Proteomes" id="UP001501326">
    <property type="component" value="Unassembled WGS sequence"/>
</dbReference>
<dbReference type="PANTHER" id="PTHR45790">
    <property type="entry name" value="SIROHEME SYNTHASE-RELATED"/>
    <property type="match status" value="1"/>
</dbReference>
<evidence type="ECO:0000256" key="5">
    <source>
        <dbReference type="ARBA" id="ARBA00022691"/>
    </source>
</evidence>
<comment type="similarity">
    <text evidence="12">Belongs to the precorrin methyltransferase family.</text>
</comment>
<dbReference type="Gene3D" id="3.40.50.720">
    <property type="entry name" value="NAD(P)-binding Rossmann-like Domain"/>
    <property type="match status" value="1"/>
</dbReference>
<dbReference type="InterPro" id="IPR003043">
    <property type="entry name" value="Uropor_MeTrfase_CS"/>
</dbReference>
<reference evidence="15" key="1">
    <citation type="journal article" date="2019" name="Int. J. Syst. Evol. Microbiol.">
        <title>The Global Catalogue of Microorganisms (GCM) 10K type strain sequencing project: providing services to taxonomists for standard genome sequencing and annotation.</title>
        <authorList>
            <consortium name="The Broad Institute Genomics Platform"/>
            <consortium name="The Broad Institute Genome Sequencing Center for Infectious Disease"/>
            <person name="Wu L."/>
            <person name="Ma J."/>
        </authorList>
    </citation>
    <scope>NUCLEOTIDE SEQUENCE [LARGE SCALE GENOMIC DNA]</scope>
    <source>
        <strain evidence="15">JCM 16378</strain>
    </source>
</reference>
<comment type="caution">
    <text evidence="14">The sequence shown here is derived from an EMBL/GenBank/DDBJ whole genome shotgun (WGS) entry which is preliminary data.</text>
</comment>